<organism evidence="4 5">
    <name type="scientific">Phlyctema vagabunda</name>
    <dbReference type="NCBI Taxonomy" id="108571"/>
    <lineage>
        <taxon>Eukaryota</taxon>
        <taxon>Fungi</taxon>
        <taxon>Dikarya</taxon>
        <taxon>Ascomycota</taxon>
        <taxon>Pezizomycotina</taxon>
        <taxon>Leotiomycetes</taxon>
        <taxon>Helotiales</taxon>
        <taxon>Dermateaceae</taxon>
        <taxon>Phlyctema</taxon>
    </lineage>
</organism>
<reference evidence="4 5" key="1">
    <citation type="submission" date="2024-06" db="EMBL/GenBank/DDBJ databases">
        <title>Complete genome of Phlyctema vagabunda strain 19-DSS-EL-015.</title>
        <authorList>
            <person name="Fiorenzani C."/>
        </authorList>
    </citation>
    <scope>NUCLEOTIDE SEQUENCE [LARGE SCALE GENOMIC DNA]</scope>
    <source>
        <strain evidence="4 5">19-DSS-EL-015</strain>
    </source>
</reference>
<gene>
    <name evidence="4" type="ORF">PVAG01_04805</name>
</gene>
<feature type="compositionally biased region" description="Basic residues" evidence="1">
    <location>
        <begin position="290"/>
        <end position="301"/>
    </location>
</feature>
<comment type="caution">
    <text evidence="4">The sequence shown here is derived from an EMBL/GenBank/DDBJ whole genome shotgun (WGS) entry which is preliminary data.</text>
</comment>
<dbReference type="EMBL" id="JBFCZG010000004">
    <property type="protein sequence ID" value="KAL3423058.1"/>
    <property type="molecule type" value="Genomic_DNA"/>
</dbReference>
<accession>A0ABR4PIA2</accession>
<feature type="chain" id="PRO_5046815258" description="DUF7908 domain-containing protein" evidence="2">
    <location>
        <begin position="19"/>
        <end position="301"/>
    </location>
</feature>
<name>A0ABR4PIA2_9HELO</name>
<keyword evidence="2" id="KW-0732">Signal</keyword>
<evidence type="ECO:0000256" key="1">
    <source>
        <dbReference type="SAM" id="MobiDB-lite"/>
    </source>
</evidence>
<feature type="region of interest" description="Disordered" evidence="1">
    <location>
        <begin position="279"/>
        <end position="301"/>
    </location>
</feature>
<dbReference type="Proteomes" id="UP001629113">
    <property type="component" value="Unassembled WGS sequence"/>
</dbReference>
<evidence type="ECO:0000256" key="2">
    <source>
        <dbReference type="SAM" id="SignalP"/>
    </source>
</evidence>
<feature type="domain" description="DUF7908" evidence="3">
    <location>
        <begin position="112"/>
        <end position="237"/>
    </location>
</feature>
<feature type="signal peptide" evidence="2">
    <location>
        <begin position="1"/>
        <end position="18"/>
    </location>
</feature>
<sequence length="301" mass="31233">MKFSLLLSLSLFSARSLSLNPPLAERQVICSASEQPILKLYISTTLVSYPVFINTYVSANTIININGGVTININNAPTQLSTTISATSTSTITSTVTSFIGMTTSDVEPAAATPILLTIRTAGSRKRQISGSFVGPNGTITDDCTAASAFTLQAGQLFSNGNIVSTGVNTTRMAFGASPILGSVNTTFQASGSSLTWVNALFSGGEATFCLLGSVLEVIFRGGLPVGCDPQFLDTVPASACFGQPTTTLVGTTTMTSTITSRRDTATATDTFALSSATGAASTATPTPVKCKKRSHRRHSQ</sequence>
<keyword evidence="5" id="KW-1185">Reference proteome</keyword>
<dbReference type="Pfam" id="PF25485">
    <property type="entry name" value="DUF7908"/>
    <property type="match status" value="1"/>
</dbReference>
<evidence type="ECO:0000313" key="5">
    <source>
        <dbReference type="Proteomes" id="UP001629113"/>
    </source>
</evidence>
<evidence type="ECO:0000259" key="3">
    <source>
        <dbReference type="Pfam" id="PF25485"/>
    </source>
</evidence>
<dbReference type="InterPro" id="IPR057230">
    <property type="entry name" value="DUF7908"/>
</dbReference>
<proteinExistence type="predicted"/>
<protein>
    <recommendedName>
        <fullName evidence="3">DUF7908 domain-containing protein</fullName>
    </recommendedName>
</protein>
<evidence type="ECO:0000313" key="4">
    <source>
        <dbReference type="EMBL" id="KAL3423058.1"/>
    </source>
</evidence>